<proteinExistence type="predicted"/>
<dbReference type="GO" id="GO:0003677">
    <property type="term" value="F:DNA binding"/>
    <property type="evidence" value="ECO:0007669"/>
    <property type="project" value="InterPro"/>
</dbReference>
<evidence type="ECO:0000313" key="2">
    <source>
        <dbReference type="EMBL" id="XCH75355.1"/>
    </source>
</evidence>
<dbReference type="EMBL" id="CP159342">
    <property type="protein sequence ID" value="XCH75355.1"/>
    <property type="molecule type" value="Genomic_DNA"/>
</dbReference>
<dbReference type="SUPFAM" id="SSF47413">
    <property type="entry name" value="lambda repressor-like DNA-binding domains"/>
    <property type="match status" value="1"/>
</dbReference>
<accession>A0AAU7MAW8</accession>
<dbReference type="AlphaFoldDB" id="A0AAU7MAW8"/>
<dbReference type="Pfam" id="PF13560">
    <property type="entry name" value="HTH_31"/>
    <property type="match status" value="1"/>
</dbReference>
<reference evidence="2" key="2">
    <citation type="submission" date="2024-06" db="EMBL/GenBank/DDBJ databases">
        <title>Micromonospora mangrovi CCTCC AA 2012012 genome sequences.</title>
        <authorList>
            <person name="Gao J."/>
        </authorList>
    </citation>
    <scope>NUCLEOTIDE SEQUENCE</scope>
    <source>
        <strain evidence="2">CCTCC AA 2012012</strain>
    </source>
</reference>
<dbReference type="EMBL" id="CP157762">
    <property type="protein sequence ID" value="XBP94654.1"/>
    <property type="molecule type" value="Genomic_DNA"/>
</dbReference>
<dbReference type="InterPro" id="IPR001387">
    <property type="entry name" value="Cro/C1-type_HTH"/>
</dbReference>
<dbReference type="CDD" id="cd00093">
    <property type="entry name" value="HTH_XRE"/>
    <property type="match status" value="1"/>
</dbReference>
<protein>
    <submittedName>
        <fullName evidence="1">Helix-turn-helix transcriptional regulator</fullName>
    </submittedName>
</protein>
<name>A0AAU7MAW8_9ACTN</name>
<sequence>MGRHEQPVRGDNPIVVGFAQRLRELRRAAGNPTYRQMARQAYSSRTCLSAAASGAQLPTLSVTEAFVRACGGDVDRWRALWAEAWTLTRQPEATCSVPGHEKATERELIGAD</sequence>
<reference evidence="1" key="1">
    <citation type="submission" date="2024-01" db="EMBL/GenBank/DDBJ databases">
        <title>The genome sequence of Micromonospora mangrovi CCTCC AA 2012012.</title>
        <authorList>
            <person name="Gao J."/>
        </authorList>
    </citation>
    <scope>NUCLEOTIDE SEQUENCE</scope>
    <source>
        <strain evidence="1">CCTCC AA 2012012</strain>
    </source>
</reference>
<dbReference type="InterPro" id="IPR010982">
    <property type="entry name" value="Lambda_DNA-bd_dom_sf"/>
</dbReference>
<dbReference type="RefSeq" id="WP_350934767.1">
    <property type="nucleotide sequence ID" value="NZ_CP157762.1"/>
</dbReference>
<organism evidence="1">
    <name type="scientific">Micromonospora sp. CCTCC AA 2012012</name>
    <dbReference type="NCBI Taxonomy" id="3111921"/>
    <lineage>
        <taxon>Bacteria</taxon>
        <taxon>Bacillati</taxon>
        <taxon>Actinomycetota</taxon>
        <taxon>Actinomycetes</taxon>
        <taxon>Micromonosporales</taxon>
        <taxon>Micromonosporaceae</taxon>
        <taxon>Micromonospora</taxon>
    </lineage>
</organism>
<gene>
    <name evidence="2" type="ORF">ABUL08_04435</name>
    <name evidence="1" type="ORF">VK199_04410</name>
</gene>
<evidence type="ECO:0000313" key="1">
    <source>
        <dbReference type="EMBL" id="XBP94654.1"/>
    </source>
</evidence>